<dbReference type="InterPro" id="IPR014001">
    <property type="entry name" value="Helicase_ATP-bd"/>
</dbReference>
<organism evidence="7 8">
    <name type="scientific">Streptomyces curacoi</name>
    <dbReference type="NCBI Taxonomy" id="146536"/>
    <lineage>
        <taxon>Bacteria</taxon>
        <taxon>Bacillati</taxon>
        <taxon>Actinomycetota</taxon>
        <taxon>Actinomycetes</taxon>
        <taxon>Kitasatosporales</taxon>
        <taxon>Streptomycetaceae</taxon>
        <taxon>Streptomyces</taxon>
    </lineage>
</organism>
<dbReference type="PROSITE" id="PS51192">
    <property type="entry name" value="HELICASE_ATP_BIND_1"/>
    <property type="match status" value="1"/>
</dbReference>
<protein>
    <submittedName>
        <fullName evidence="7">DNA repair helicase</fullName>
    </submittedName>
</protein>
<dbReference type="Pfam" id="PF04851">
    <property type="entry name" value="ResIII"/>
    <property type="match status" value="1"/>
</dbReference>
<dbReference type="InterPro" id="IPR050615">
    <property type="entry name" value="ATP-dep_DNA_Helicase"/>
</dbReference>
<dbReference type="GO" id="GO:0016787">
    <property type="term" value="F:hydrolase activity"/>
    <property type="evidence" value="ECO:0007669"/>
    <property type="project" value="UniProtKB-KW"/>
</dbReference>
<evidence type="ECO:0000256" key="3">
    <source>
        <dbReference type="ARBA" id="ARBA00022806"/>
    </source>
</evidence>
<dbReference type="RefSeq" id="WP_062146831.1">
    <property type="nucleotide sequence ID" value="NZ_KQ947986.1"/>
</dbReference>
<dbReference type="Gene3D" id="3.30.870.10">
    <property type="entry name" value="Endonuclease Chain A"/>
    <property type="match status" value="1"/>
</dbReference>
<accession>A0A117PGL5</accession>
<dbReference type="CDD" id="cd09179">
    <property type="entry name" value="PLDc_N_DEXD_a"/>
    <property type="match status" value="1"/>
</dbReference>
<dbReference type="InterPro" id="IPR006935">
    <property type="entry name" value="Helicase/UvrB_N"/>
</dbReference>
<dbReference type="Pfam" id="PF00271">
    <property type="entry name" value="Helicase_C"/>
    <property type="match status" value="1"/>
</dbReference>
<proteinExistence type="predicted"/>
<dbReference type="PANTHER" id="PTHR11274">
    <property type="entry name" value="RAD25/XP-B DNA REPAIR HELICASE"/>
    <property type="match status" value="1"/>
</dbReference>
<dbReference type="SMART" id="SM00490">
    <property type="entry name" value="HELICc"/>
    <property type="match status" value="1"/>
</dbReference>
<evidence type="ECO:0000313" key="8">
    <source>
        <dbReference type="Proteomes" id="UP000054024"/>
    </source>
</evidence>
<dbReference type="PANTHER" id="PTHR11274:SF0">
    <property type="entry name" value="GENERAL TRANSCRIPTION AND DNA REPAIR FACTOR IIH HELICASE SUBUNIT XPB"/>
    <property type="match status" value="1"/>
</dbReference>
<dbReference type="EMBL" id="LMWJ01000006">
    <property type="protein sequence ID" value="KUM79251.1"/>
    <property type="molecule type" value="Genomic_DNA"/>
</dbReference>
<dbReference type="SUPFAM" id="SSF52540">
    <property type="entry name" value="P-loop containing nucleoside triphosphate hydrolases"/>
    <property type="match status" value="1"/>
</dbReference>
<dbReference type="GO" id="GO:0005524">
    <property type="term" value="F:ATP binding"/>
    <property type="evidence" value="ECO:0007669"/>
    <property type="project" value="UniProtKB-KW"/>
</dbReference>
<dbReference type="SMART" id="SM00487">
    <property type="entry name" value="DEXDc"/>
    <property type="match status" value="1"/>
</dbReference>
<dbReference type="AlphaFoldDB" id="A0A117PGL5"/>
<dbReference type="OrthoDB" id="9776021at2"/>
<dbReference type="InterPro" id="IPR025202">
    <property type="entry name" value="PLD-like_dom"/>
</dbReference>
<dbReference type="Pfam" id="PF13091">
    <property type="entry name" value="PLDc_2"/>
    <property type="match status" value="1"/>
</dbReference>
<feature type="domain" description="Helicase ATP-binding" evidence="5">
    <location>
        <begin position="282"/>
        <end position="446"/>
    </location>
</feature>
<dbReference type="Gene3D" id="3.40.50.300">
    <property type="entry name" value="P-loop containing nucleotide triphosphate hydrolases"/>
    <property type="match status" value="2"/>
</dbReference>
<dbReference type="GO" id="GO:0003677">
    <property type="term" value="F:DNA binding"/>
    <property type="evidence" value="ECO:0007669"/>
    <property type="project" value="InterPro"/>
</dbReference>
<dbReference type="Proteomes" id="UP000054024">
    <property type="component" value="Unassembled WGS sequence"/>
</dbReference>
<evidence type="ECO:0000256" key="1">
    <source>
        <dbReference type="ARBA" id="ARBA00022741"/>
    </source>
</evidence>
<evidence type="ECO:0000313" key="7">
    <source>
        <dbReference type="EMBL" id="KUM79251.1"/>
    </source>
</evidence>
<evidence type="ECO:0000256" key="2">
    <source>
        <dbReference type="ARBA" id="ARBA00022801"/>
    </source>
</evidence>
<keyword evidence="1" id="KW-0547">Nucleotide-binding</keyword>
<keyword evidence="2" id="KW-0378">Hydrolase</keyword>
<comment type="caution">
    <text evidence="7">The sequence shown here is derived from an EMBL/GenBank/DDBJ whole genome shotgun (WGS) entry which is preliminary data.</text>
</comment>
<dbReference type="InterPro" id="IPR001650">
    <property type="entry name" value="Helicase_C-like"/>
</dbReference>
<gene>
    <name evidence="7" type="ORF">AQI70_10445</name>
</gene>
<feature type="domain" description="Helicase C-terminal" evidence="6">
    <location>
        <begin position="525"/>
        <end position="698"/>
    </location>
</feature>
<dbReference type="STRING" id="146536.AQI70_10445"/>
<evidence type="ECO:0000259" key="5">
    <source>
        <dbReference type="PROSITE" id="PS51192"/>
    </source>
</evidence>
<keyword evidence="8" id="KW-1185">Reference proteome</keyword>
<name>A0A117PGL5_9ACTN</name>
<dbReference type="GO" id="GO:0004386">
    <property type="term" value="F:helicase activity"/>
    <property type="evidence" value="ECO:0007669"/>
    <property type="project" value="UniProtKB-KW"/>
</dbReference>
<keyword evidence="4" id="KW-0067">ATP-binding</keyword>
<dbReference type="PROSITE" id="PS51194">
    <property type="entry name" value="HELICASE_CTER"/>
    <property type="match status" value="1"/>
</dbReference>
<keyword evidence="3 7" id="KW-0347">Helicase</keyword>
<reference evidence="7 8" key="1">
    <citation type="submission" date="2015-10" db="EMBL/GenBank/DDBJ databases">
        <title>Draft genome sequence of Streptomyces curacoi DSM 40107, type strain for the species Streptomyces curacoi.</title>
        <authorList>
            <person name="Ruckert C."/>
            <person name="Winkler A."/>
            <person name="Kalinowski J."/>
            <person name="Kampfer P."/>
            <person name="Glaeser S."/>
        </authorList>
    </citation>
    <scope>NUCLEOTIDE SEQUENCE [LARGE SCALE GENOMIC DNA]</scope>
    <source>
        <strain evidence="7 8">DSM 40107</strain>
    </source>
</reference>
<sequence>MQPTTMLRDTDPAPEYRSDRGNIIEDFYLPALRAASHYDRAVGYFTSSSLALLGQGLNDFTDRGGTIRIIASPYLEQQDIADIEAGYALRVVLERAALRDLTQAVEEPHAARGLGKLGRLVAESRVEFKLAYVASNNRVGMYHEKIGIFRDGRDLVAFKGSANETRSGLVGNFESIEVFRSWDPRDADRALRISEDFDDLWHDRTPLLRVLPFTHAARQVIEQAAHRTAARADLDHLPPHGAPVAVEEPRNDTPGTLAIPRDLIVRDYQKEAVHNWFTHRGRGLFRMATGTGKTLTALAAAAQLTTMLARQNKPLLTVIVVPYQHLVDQWAGDIARFGMTPIRAYEATSNWYARASDLGHALTLGVARAGVIVTTNKTFGDAPFQRLLADYTGPLLLIADEAHNLGAARLRTKLPPNAHYRLGLSATPERWFDDAGTEALTDYFGDIVFELGMGEAIQRGALCRYSYHPVLVELDDEEAELYVTVTAKIARLIAAHQGTAPLDDDSPLGALLRKRANILGHARAKLAALHKELQARRTQPHQLIYCAEGRHPLAHEHNLDEPTQLDQVMTMVGTDLHMPAARYISDTNRAERQAVLRRFSTGTDLQAVVSMRCLDEGVDVPAARTAYLLASSSNPRQFIQRRGRVLRKADGKDTADIIDFIVVPPGGASALQHETERRMLRGELARVEEFARLADNEADTLDLLRPLRKRYGLFDT</sequence>
<dbReference type="InterPro" id="IPR027417">
    <property type="entry name" value="P-loop_NTPase"/>
</dbReference>
<evidence type="ECO:0000259" key="6">
    <source>
        <dbReference type="PROSITE" id="PS51194"/>
    </source>
</evidence>
<evidence type="ECO:0000256" key="4">
    <source>
        <dbReference type="ARBA" id="ARBA00022840"/>
    </source>
</evidence>